<dbReference type="Proteomes" id="UP001519343">
    <property type="component" value="Unassembled WGS sequence"/>
</dbReference>
<evidence type="ECO:0000256" key="1">
    <source>
        <dbReference type="ARBA" id="ARBA00001917"/>
    </source>
</evidence>
<dbReference type="PANTHER" id="PTHR43303:SF4">
    <property type="entry name" value="NADPH DEHYDROGENASE C23G7.10C-RELATED"/>
    <property type="match status" value="1"/>
</dbReference>
<evidence type="ECO:0000256" key="4">
    <source>
        <dbReference type="ARBA" id="ARBA00022857"/>
    </source>
</evidence>
<dbReference type="CDD" id="cd02932">
    <property type="entry name" value="OYE_YqiM_FMN"/>
    <property type="match status" value="1"/>
</dbReference>
<dbReference type="Gene3D" id="3.20.20.70">
    <property type="entry name" value="Aldolase class I"/>
    <property type="match status" value="1"/>
</dbReference>
<comment type="caution">
    <text evidence="7">The sequence shown here is derived from an EMBL/GenBank/DDBJ whole genome shotgun (WGS) entry which is preliminary data.</text>
</comment>
<organism evidence="7 8">
    <name type="scientific">Ammoniphilus resinae</name>
    <dbReference type="NCBI Taxonomy" id="861532"/>
    <lineage>
        <taxon>Bacteria</taxon>
        <taxon>Bacillati</taxon>
        <taxon>Bacillota</taxon>
        <taxon>Bacilli</taxon>
        <taxon>Bacillales</taxon>
        <taxon>Paenibacillaceae</taxon>
        <taxon>Aneurinibacillus group</taxon>
        <taxon>Ammoniphilus</taxon>
    </lineage>
</organism>
<dbReference type="EMBL" id="JAGGKT010000002">
    <property type="protein sequence ID" value="MBP1930890.1"/>
    <property type="molecule type" value="Genomic_DNA"/>
</dbReference>
<proteinExistence type="predicted"/>
<keyword evidence="3" id="KW-0288">FMN</keyword>
<evidence type="ECO:0000256" key="5">
    <source>
        <dbReference type="ARBA" id="ARBA00023002"/>
    </source>
</evidence>
<feature type="domain" description="NADH:flavin oxidoreductase/NADH oxidase N-terminal" evidence="6">
    <location>
        <begin position="2"/>
        <end position="321"/>
    </location>
</feature>
<dbReference type="InterPro" id="IPR001155">
    <property type="entry name" value="OxRdtase_FMN_N"/>
</dbReference>
<keyword evidence="2" id="KW-0285">Flavoprotein</keyword>
<dbReference type="RefSeq" id="WP_209809005.1">
    <property type="nucleotide sequence ID" value="NZ_JAGGKT010000002.1"/>
</dbReference>
<dbReference type="PANTHER" id="PTHR43303">
    <property type="entry name" value="NADPH DEHYDROGENASE C23G7.10C-RELATED"/>
    <property type="match status" value="1"/>
</dbReference>
<name>A0ABS4GKU8_9BACL</name>
<evidence type="ECO:0000259" key="6">
    <source>
        <dbReference type="Pfam" id="PF00724"/>
    </source>
</evidence>
<dbReference type="InterPro" id="IPR013785">
    <property type="entry name" value="Aldolase_TIM"/>
</dbReference>
<dbReference type="InterPro" id="IPR044152">
    <property type="entry name" value="YqjM-like"/>
</dbReference>
<reference evidence="7 8" key="1">
    <citation type="submission" date="2021-03" db="EMBL/GenBank/DDBJ databases">
        <title>Genomic Encyclopedia of Type Strains, Phase IV (KMG-IV): sequencing the most valuable type-strain genomes for metagenomic binning, comparative biology and taxonomic classification.</title>
        <authorList>
            <person name="Goeker M."/>
        </authorList>
    </citation>
    <scope>NUCLEOTIDE SEQUENCE [LARGE SCALE GENOMIC DNA]</scope>
    <source>
        <strain evidence="7 8">DSM 24738</strain>
    </source>
</reference>
<evidence type="ECO:0000313" key="8">
    <source>
        <dbReference type="Proteomes" id="UP001519343"/>
    </source>
</evidence>
<sequence length="338" mass="37410">MLFSPFTLKGLHLKNRIVMPPMCQYSVEAKDGKPNDWHYVHYVSRAVGGTGLIIMEMTDIEPDGRITDQDLGLWSDDHIDSFARVIQGVHKHQAKIGIQIAHAGRKSQCAAIPVAPSPIAMEGYKTPRELTTEEVKGMVRKYKEAAERAVAAGVDVIEIHGAHGYLIHQFVSPLTNKRSDEYGMDRTKFGVEVIEAVKEVIPDSMPLCIRVSGVEYTPGGYDLEYMIEVCRRYREAGVDIFHVSSGGEGPIPSFARPNIYEGYQVPLARAIKQALDVPVITVGLLHQPVMANSIIGNGDAELVAIGRGILRDPYWAHHAALELKVKPDVSEQYVRAFN</sequence>
<evidence type="ECO:0000313" key="7">
    <source>
        <dbReference type="EMBL" id="MBP1930890.1"/>
    </source>
</evidence>
<protein>
    <submittedName>
        <fullName evidence="7">2,4-dienoyl-CoA reductase-like NADH-dependent reductase (Old Yellow Enzyme family)</fullName>
    </submittedName>
</protein>
<dbReference type="Pfam" id="PF00724">
    <property type="entry name" value="Oxidored_FMN"/>
    <property type="match status" value="1"/>
</dbReference>
<keyword evidence="5" id="KW-0560">Oxidoreductase</keyword>
<gene>
    <name evidence="7" type="ORF">J2Z37_000887</name>
</gene>
<dbReference type="SUPFAM" id="SSF51395">
    <property type="entry name" value="FMN-linked oxidoreductases"/>
    <property type="match status" value="1"/>
</dbReference>
<accession>A0ABS4GKU8</accession>
<evidence type="ECO:0000256" key="2">
    <source>
        <dbReference type="ARBA" id="ARBA00022630"/>
    </source>
</evidence>
<evidence type="ECO:0000256" key="3">
    <source>
        <dbReference type="ARBA" id="ARBA00022643"/>
    </source>
</evidence>
<keyword evidence="8" id="KW-1185">Reference proteome</keyword>
<comment type="cofactor">
    <cofactor evidence="1">
        <name>FMN</name>
        <dbReference type="ChEBI" id="CHEBI:58210"/>
    </cofactor>
</comment>
<keyword evidence="4" id="KW-0521">NADP</keyword>